<name>A0AAW7JG96_9BACT</name>
<reference evidence="9" key="2">
    <citation type="submission" date="2023-08" db="EMBL/GenBank/DDBJ databases">
        <title>Identification and characterization of horizontal gene transfer across gut microbiota members of farm animals based on homology search.</title>
        <authorList>
            <person name="Schwarzerova J."/>
            <person name="Nykrynova M."/>
            <person name="Jureckova K."/>
            <person name="Cejkova D."/>
            <person name="Rychlik I."/>
        </authorList>
    </citation>
    <scope>NUCLEOTIDE SEQUENCE</scope>
    <source>
        <strain evidence="9">ET15</strain>
        <strain evidence="8">ET37</strain>
    </source>
</reference>
<dbReference type="Proteomes" id="UP001168478">
    <property type="component" value="Unassembled WGS sequence"/>
</dbReference>
<dbReference type="Pfam" id="PF14322">
    <property type="entry name" value="SusD-like_3"/>
    <property type="match status" value="1"/>
</dbReference>
<feature type="domain" description="SusD-like N-terminal" evidence="7">
    <location>
        <begin position="105"/>
        <end position="236"/>
    </location>
</feature>
<evidence type="ECO:0000256" key="4">
    <source>
        <dbReference type="ARBA" id="ARBA00023136"/>
    </source>
</evidence>
<evidence type="ECO:0000259" key="6">
    <source>
        <dbReference type="Pfam" id="PF07980"/>
    </source>
</evidence>
<dbReference type="Pfam" id="PF07980">
    <property type="entry name" value="SusD_RagB"/>
    <property type="match status" value="1"/>
</dbReference>
<evidence type="ECO:0000259" key="7">
    <source>
        <dbReference type="Pfam" id="PF14322"/>
    </source>
</evidence>
<keyword evidence="4" id="KW-0472">Membrane</keyword>
<dbReference type="Proteomes" id="UP001167831">
    <property type="component" value="Unassembled WGS sequence"/>
</dbReference>
<comment type="similarity">
    <text evidence="2">Belongs to the SusD family.</text>
</comment>
<dbReference type="CDD" id="cd08977">
    <property type="entry name" value="SusD"/>
    <property type="match status" value="1"/>
</dbReference>
<protein>
    <submittedName>
        <fullName evidence="9">RagB/SusD family nutrient uptake outer membrane protein</fullName>
    </submittedName>
</protein>
<organism evidence="9 11">
    <name type="scientific">Leyella lascolaii</name>
    <dbReference type="NCBI Taxonomy" id="1776379"/>
    <lineage>
        <taxon>Bacteria</taxon>
        <taxon>Pseudomonadati</taxon>
        <taxon>Bacteroidota</taxon>
        <taxon>Bacteroidia</taxon>
        <taxon>Bacteroidales</taxon>
        <taxon>Prevotellaceae</taxon>
        <taxon>Leyella</taxon>
    </lineage>
</organism>
<evidence type="ECO:0000256" key="1">
    <source>
        <dbReference type="ARBA" id="ARBA00004442"/>
    </source>
</evidence>
<comment type="caution">
    <text evidence="9">The sequence shown here is derived from an EMBL/GenBank/DDBJ whole genome shotgun (WGS) entry which is preliminary data.</text>
</comment>
<dbReference type="SUPFAM" id="SSF48452">
    <property type="entry name" value="TPR-like"/>
    <property type="match status" value="1"/>
</dbReference>
<evidence type="ECO:0000313" key="9">
    <source>
        <dbReference type="EMBL" id="MDN0024542.1"/>
    </source>
</evidence>
<evidence type="ECO:0000256" key="2">
    <source>
        <dbReference type="ARBA" id="ARBA00006275"/>
    </source>
</evidence>
<evidence type="ECO:0000313" key="11">
    <source>
        <dbReference type="Proteomes" id="UP001168478"/>
    </source>
</evidence>
<dbReference type="AlphaFoldDB" id="A0AAW7JG96"/>
<keyword evidence="5" id="KW-0998">Cell outer membrane</keyword>
<gene>
    <name evidence="8" type="ORF">QVN81_03370</name>
    <name evidence="9" type="ORF">QVN84_03230</name>
</gene>
<dbReference type="GO" id="GO:0009279">
    <property type="term" value="C:cell outer membrane"/>
    <property type="evidence" value="ECO:0007669"/>
    <property type="project" value="UniProtKB-SubCell"/>
</dbReference>
<keyword evidence="3" id="KW-0732">Signal</keyword>
<dbReference type="Gene3D" id="1.25.40.390">
    <property type="match status" value="1"/>
</dbReference>
<evidence type="ECO:0000313" key="8">
    <source>
        <dbReference type="EMBL" id="MDN0022065.1"/>
    </source>
</evidence>
<dbReference type="EMBL" id="JAUEIE010000002">
    <property type="protein sequence ID" value="MDN0022065.1"/>
    <property type="molecule type" value="Genomic_DNA"/>
</dbReference>
<feature type="domain" description="RagB/SusD" evidence="6">
    <location>
        <begin position="395"/>
        <end position="546"/>
    </location>
</feature>
<sequence>MKTHKYLCIIGVLLGAMSLTSCDDFLEEDPKDMKGSGQFWKTAEDAESAVDALYFGGVPYLNNTDLGGGWTPKATMWPGIMSGLYVDKRKDRQFTTASEGCTFTCEAFDDAAFSMWHEFYKGISRANFVIANVTKMTDVLDQATIDNYLAEAKFFRALGYFYLVKEFNNVPYIDKPYTSTEGMYVEPSPAADVYGHIETDLLEAINSNSLPEKTFYNNGGHITKGTAQMLLAQVYLQWAGAPVNGGAEYYDKAAKTALQVINSGVYSLEQAQGSSDDLNSAYNVIKTSKTSGEILMAKEYDYTNFNVGNSYACRSIGTDAFQWADANGDQIFHPGGDVMYNAYLPCKMILDSYAPDDIRGHEKQFFFWHYTDATGVTHDLNEAGNWMWFDENALMSGHDGDYNVPMMRYSEVLLIAAEGLARTGHEGNAEGQAHYYLNQVRKRAGLADETATGDALIQAILTERLHELPLEFRVWDDIRRTRLYPEADGTQSGTLKWVALASADIQNKPDGQIREGAIPEFALLFPIPLDEMQRNPALNGHQNPGWR</sequence>
<dbReference type="EMBL" id="JAUEIF010000002">
    <property type="protein sequence ID" value="MDN0024542.1"/>
    <property type="molecule type" value="Genomic_DNA"/>
</dbReference>
<proteinExistence type="inferred from homology"/>
<dbReference type="InterPro" id="IPR011990">
    <property type="entry name" value="TPR-like_helical_dom_sf"/>
</dbReference>
<accession>A0AAW7JG96</accession>
<dbReference type="RefSeq" id="WP_286685726.1">
    <property type="nucleotide sequence ID" value="NZ_JAUEIE010000002.1"/>
</dbReference>
<reference evidence="9" key="1">
    <citation type="submission" date="2023-06" db="EMBL/GenBank/DDBJ databases">
        <authorList>
            <person name="Zeman M."/>
            <person name="Kubasova T."/>
            <person name="Jahodarova E."/>
            <person name="Nykrynova M."/>
            <person name="Rychlik I."/>
        </authorList>
    </citation>
    <scope>NUCLEOTIDE SEQUENCE</scope>
    <source>
        <strain evidence="9">ET15</strain>
        <strain evidence="8">ET37</strain>
    </source>
</reference>
<dbReference type="InterPro" id="IPR012944">
    <property type="entry name" value="SusD_RagB_dom"/>
</dbReference>
<evidence type="ECO:0000313" key="10">
    <source>
        <dbReference type="Proteomes" id="UP001167831"/>
    </source>
</evidence>
<dbReference type="InterPro" id="IPR033985">
    <property type="entry name" value="SusD-like_N"/>
</dbReference>
<comment type="subcellular location">
    <subcellularLocation>
        <location evidence="1">Cell outer membrane</location>
    </subcellularLocation>
</comment>
<evidence type="ECO:0000256" key="3">
    <source>
        <dbReference type="ARBA" id="ARBA00022729"/>
    </source>
</evidence>
<dbReference type="PROSITE" id="PS51257">
    <property type="entry name" value="PROKAR_LIPOPROTEIN"/>
    <property type="match status" value="1"/>
</dbReference>
<keyword evidence="10" id="KW-1185">Reference proteome</keyword>
<evidence type="ECO:0000256" key="5">
    <source>
        <dbReference type="ARBA" id="ARBA00023237"/>
    </source>
</evidence>